<evidence type="ECO:0000313" key="3">
    <source>
        <dbReference type="Proteomes" id="UP000746595"/>
    </source>
</evidence>
<gene>
    <name evidence="2" type="ORF">HED64_14590</name>
</gene>
<dbReference type="Pfam" id="PF01872">
    <property type="entry name" value="RibD_C"/>
    <property type="match status" value="1"/>
</dbReference>
<organism evidence="2 3">
    <name type="scientific">Paeniglutamicibacter terrestris</name>
    <dbReference type="NCBI Taxonomy" id="2723403"/>
    <lineage>
        <taxon>Bacteria</taxon>
        <taxon>Bacillati</taxon>
        <taxon>Actinomycetota</taxon>
        <taxon>Actinomycetes</taxon>
        <taxon>Micrococcales</taxon>
        <taxon>Micrococcaceae</taxon>
        <taxon>Paeniglutamicibacter</taxon>
    </lineage>
</organism>
<dbReference type="EMBL" id="JAAWVT010000007">
    <property type="protein sequence ID" value="NKG21928.1"/>
    <property type="molecule type" value="Genomic_DNA"/>
</dbReference>
<evidence type="ECO:0000313" key="2">
    <source>
        <dbReference type="EMBL" id="NKG21928.1"/>
    </source>
</evidence>
<reference evidence="2 3" key="1">
    <citation type="submission" date="2020-04" db="EMBL/GenBank/DDBJ databases">
        <title>Paeniglutamicibacter sp. ANT13_2, a novel actinomycete isolated from sediment in Antarctica.</title>
        <authorList>
            <person name="Sakdapetsiri C."/>
            <person name="Pinyakong O."/>
        </authorList>
    </citation>
    <scope>NUCLEOTIDE SEQUENCE [LARGE SCALE GENOMIC DNA]</scope>
    <source>
        <strain evidence="2 3">ANT13_2</strain>
    </source>
</reference>
<keyword evidence="3" id="KW-1185">Reference proteome</keyword>
<comment type="caution">
    <text evidence="2">The sequence shown here is derived from an EMBL/GenBank/DDBJ whole genome shotgun (WGS) entry which is preliminary data.</text>
</comment>
<protein>
    <submittedName>
        <fullName evidence="2">Dihydrofolate reductase</fullName>
    </submittedName>
</protein>
<proteinExistence type="predicted"/>
<dbReference type="SUPFAM" id="SSF53597">
    <property type="entry name" value="Dihydrofolate reductase-like"/>
    <property type="match status" value="1"/>
</dbReference>
<name>A0ABX1G6M7_9MICC</name>
<dbReference type="InterPro" id="IPR002734">
    <property type="entry name" value="RibDG_C"/>
</dbReference>
<dbReference type="RefSeq" id="WP_168152731.1">
    <property type="nucleotide sequence ID" value="NZ_JAAWVT010000007.1"/>
</dbReference>
<dbReference type="Gene3D" id="3.40.430.10">
    <property type="entry name" value="Dihydrofolate Reductase, subunit A"/>
    <property type="match status" value="1"/>
</dbReference>
<dbReference type="InterPro" id="IPR024072">
    <property type="entry name" value="DHFR-like_dom_sf"/>
</dbReference>
<sequence>MSRLRVHNFSVSIDGFGAGLNQSLEIPLGVGGEDLHRWIFATEFWHARTEEHGGSRGVDNAWLQAGEVGIGATIMGRNMFGPIRGPWDADEKAASWRGWWGENPPFGHDVFVLTHHARDPLVMEGGTTFHFVTAGLETALELAQSAAHGQDVRLGGGVATIREAVSTGLVDELHLARVPILLGAGESLAMDNLVGAGYRVDSTELGEGAMHVRLVRV</sequence>
<feature type="domain" description="Bacterial bifunctional deaminase-reductase C-terminal" evidence="1">
    <location>
        <begin position="8"/>
        <end position="190"/>
    </location>
</feature>
<accession>A0ABX1G6M7</accession>
<dbReference type="Proteomes" id="UP000746595">
    <property type="component" value="Unassembled WGS sequence"/>
</dbReference>
<evidence type="ECO:0000259" key="1">
    <source>
        <dbReference type="Pfam" id="PF01872"/>
    </source>
</evidence>